<dbReference type="PANTHER" id="PTHR47862">
    <property type="entry name" value="PEPTIDYL-PROLYL CIS-TRANS ISOMERASE FKBP18, CHLOROPLASTIC"/>
    <property type="match status" value="1"/>
</dbReference>
<keyword evidence="1" id="KW-0413">Isomerase</keyword>
<dbReference type="GO" id="GO:0009543">
    <property type="term" value="C:chloroplast thylakoid lumen"/>
    <property type="evidence" value="ECO:0007669"/>
    <property type="project" value="TreeGrafter"/>
</dbReference>
<dbReference type="Gene3D" id="3.10.50.40">
    <property type="match status" value="1"/>
</dbReference>
<accession>A0AAE0GSN5</accession>
<dbReference type="CDD" id="cd06782">
    <property type="entry name" value="cpPDZ_CPP-like"/>
    <property type="match status" value="1"/>
</dbReference>
<dbReference type="InterPro" id="IPR001179">
    <property type="entry name" value="PPIase_FKBP_dom"/>
</dbReference>
<dbReference type="Gene3D" id="2.30.42.10">
    <property type="match status" value="1"/>
</dbReference>
<dbReference type="InterPro" id="IPR036034">
    <property type="entry name" value="PDZ_sf"/>
</dbReference>
<protein>
    <recommendedName>
        <fullName evidence="1">peptidylprolyl isomerase</fullName>
        <ecNumber evidence="1">5.2.1.8</ecNumber>
    </recommendedName>
</protein>
<proteinExistence type="predicted"/>
<evidence type="ECO:0000256" key="1">
    <source>
        <dbReference type="PROSITE-ProRule" id="PRU00277"/>
    </source>
</evidence>
<dbReference type="Proteomes" id="UP001190700">
    <property type="component" value="Unassembled WGS sequence"/>
</dbReference>
<dbReference type="PROSITE" id="PS50106">
    <property type="entry name" value="PDZ"/>
    <property type="match status" value="1"/>
</dbReference>
<feature type="domain" description="PPIase FKBP-type" evidence="2">
    <location>
        <begin position="80"/>
        <end position="180"/>
    </location>
</feature>
<evidence type="ECO:0000259" key="3">
    <source>
        <dbReference type="PROSITE" id="PS50106"/>
    </source>
</evidence>
<feature type="domain" description="PDZ" evidence="3">
    <location>
        <begin position="16"/>
        <end position="74"/>
    </location>
</feature>
<evidence type="ECO:0000313" key="5">
    <source>
        <dbReference type="Proteomes" id="UP001190700"/>
    </source>
</evidence>
<dbReference type="InterPro" id="IPR041489">
    <property type="entry name" value="PDZ_6"/>
</dbReference>
<dbReference type="PROSITE" id="PS50059">
    <property type="entry name" value="FKBP_PPIASE"/>
    <property type="match status" value="1"/>
</dbReference>
<comment type="caution">
    <text evidence="4">The sequence shown here is derived from an EMBL/GenBank/DDBJ whole genome shotgun (WGS) entry which is preliminary data.</text>
</comment>
<gene>
    <name evidence="4" type="ORF">CYMTET_8753</name>
</gene>
<dbReference type="InterPro" id="IPR044180">
    <property type="entry name" value="FKBP18-like"/>
</dbReference>
<dbReference type="AlphaFoldDB" id="A0AAE0GSN5"/>
<dbReference type="EMBL" id="LGRX02002720">
    <property type="protein sequence ID" value="KAK3283552.1"/>
    <property type="molecule type" value="Genomic_DNA"/>
</dbReference>
<dbReference type="InterPro" id="IPR046357">
    <property type="entry name" value="PPIase_dom_sf"/>
</dbReference>
<dbReference type="SMART" id="SM00228">
    <property type="entry name" value="PDZ"/>
    <property type="match status" value="1"/>
</dbReference>
<comment type="catalytic activity">
    <reaction evidence="1">
        <text>[protein]-peptidylproline (omega=180) = [protein]-peptidylproline (omega=0)</text>
        <dbReference type="Rhea" id="RHEA:16237"/>
        <dbReference type="Rhea" id="RHEA-COMP:10747"/>
        <dbReference type="Rhea" id="RHEA-COMP:10748"/>
        <dbReference type="ChEBI" id="CHEBI:83833"/>
        <dbReference type="ChEBI" id="CHEBI:83834"/>
        <dbReference type="EC" id="5.2.1.8"/>
    </reaction>
</comment>
<name>A0AAE0GSN5_9CHLO</name>
<dbReference type="SUPFAM" id="SSF50156">
    <property type="entry name" value="PDZ domain-like"/>
    <property type="match status" value="1"/>
</dbReference>
<keyword evidence="5" id="KW-1185">Reference proteome</keyword>
<keyword evidence="1" id="KW-0697">Rotamase</keyword>
<dbReference type="GO" id="GO:0003755">
    <property type="term" value="F:peptidyl-prolyl cis-trans isomerase activity"/>
    <property type="evidence" value="ECO:0007669"/>
    <property type="project" value="UniProtKB-KW"/>
</dbReference>
<dbReference type="SUPFAM" id="SSF54534">
    <property type="entry name" value="FKBP-like"/>
    <property type="match status" value="1"/>
</dbReference>
<dbReference type="Pfam" id="PF00254">
    <property type="entry name" value="FKBP_C"/>
    <property type="match status" value="1"/>
</dbReference>
<sequence length="180" mass="19120">MASYYTHAQQAYWVYGGVGLKVGKDIQNNEFYVEAVTKGTPAERAGLVRNDKLISVDGTSVAGIPTSEVGALLQGEEGTNVTLIIQHAGSEESAEVELTRERYAVKQEFKAFSPEQSGGLYTGSSGVKPPAALYVAALGMKKGGKRTVQVPAAVAYGENGYNEIPENSDITMEIEVLSIA</sequence>
<dbReference type="Pfam" id="PF17820">
    <property type="entry name" value="PDZ_6"/>
    <property type="match status" value="1"/>
</dbReference>
<organism evidence="4 5">
    <name type="scientific">Cymbomonas tetramitiformis</name>
    <dbReference type="NCBI Taxonomy" id="36881"/>
    <lineage>
        <taxon>Eukaryota</taxon>
        <taxon>Viridiplantae</taxon>
        <taxon>Chlorophyta</taxon>
        <taxon>Pyramimonadophyceae</taxon>
        <taxon>Pyramimonadales</taxon>
        <taxon>Pyramimonadaceae</taxon>
        <taxon>Cymbomonas</taxon>
    </lineage>
</organism>
<dbReference type="PANTHER" id="PTHR47862:SF1">
    <property type="entry name" value="PEPTIDYL-PROLYL CIS-TRANS ISOMERASE FKBP18, CHLOROPLASTIC"/>
    <property type="match status" value="1"/>
</dbReference>
<evidence type="ECO:0000313" key="4">
    <source>
        <dbReference type="EMBL" id="KAK3283552.1"/>
    </source>
</evidence>
<dbReference type="InterPro" id="IPR001478">
    <property type="entry name" value="PDZ"/>
</dbReference>
<evidence type="ECO:0000259" key="2">
    <source>
        <dbReference type="PROSITE" id="PS50059"/>
    </source>
</evidence>
<reference evidence="4 5" key="1">
    <citation type="journal article" date="2015" name="Genome Biol. Evol.">
        <title>Comparative Genomics of a Bacterivorous Green Alga Reveals Evolutionary Causalities and Consequences of Phago-Mixotrophic Mode of Nutrition.</title>
        <authorList>
            <person name="Burns J.A."/>
            <person name="Paasch A."/>
            <person name="Narechania A."/>
            <person name="Kim E."/>
        </authorList>
    </citation>
    <scope>NUCLEOTIDE SEQUENCE [LARGE SCALE GENOMIC DNA]</scope>
    <source>
        <strain evidence="4 5">PLY_AMNH</strain>
    </source>
</reference>
<dbReference type="EC" id="5.2.1.8" evidence="1"/>